<accession>A0ABS4ZDL2</accession>
<proteinExistence type="predicted"/>
<evidence type="ECO:0000259" key="4">
    <source>
        <dbReference type="PROSITE" id="PS01124"/>
    </source>
</evidence>
<feature type="domain" description="HTH araC/xylS-type" evidence="4">
    <location>
        <begin position="153"/>
        <end position="251"/>
    </location>
</feature>
<dbReference type="Proteomes" id="UP000758168">
    <property type="component" value="Unassembled WGS sequence"/>
</dbReference>
<keyword evidence="1" id="KW-0805">Transcription regulation</keyword>
<dbReference type="SMART" id="SM00342">
    <property type="entry name" value="HTH_ARAC"/>
    <property type="match status" value="1"/>
</dbReference>
<keyword evidence="2" id="KW-0238">DNA-binding</keyword>
<evidence type="ECO:0000256" key="3">
    <source>
        <dbReference type="ARBA" id="ARBA00023163"/>
    </source>
</evidence>
<dbReference type="Pfam" id="PF12833">
    <property type="entry name" value="HTH_18"/>
    <property type="match status" value="1"/>
</dbReference>
<gene>
    <name evidence="5" type="ORF">JOF54_004041</name>
</gene>
<evidence type="ECO:0000313" key="6">
    <source>
        <dbReference type="Proteomes" id="UP000758168"/>
    </source>
</evidence>
<evidence type="ECO:0000256" key="1">
    <source>
        <dbReference type="ARBA" id="ARBA00023015"/>
    </source>
</evidence>
<dbReference type="Gene3D" id="1.10.10.60">
    <property type="entry name" value="Homeodomain-like"/>
    <property type="match status" value="1"/>
</dbReference>
<comment type="caution">
    <text evidence="5">The sequence shown here is derived from an EMBL/GenBank/DDBJ whole genome shotgun (WGS) entry which is preliminary data.</text>
</comment>
<reference evidence="5 6" key="1">
    <citation type="submission" date="2021-03" db="EMBL/GenBank/DDBJ databases">
        <title>Sequencing the genomes of 1000 actinobacteria strains.</title>
        <authorList>
            <person name="Klenk H.-P."/>
        </authorList>
    </citation>
    <scope>NUCLEOTIDE SEQUENCE [LARGE SCALE GENOMIC DNA]</scope>
    <source>
        <strain evidence="5 6">DSM 12936</strain>
    </source>
</reference>
<name>A0ABS4ZDL2_9ACTN</name>
<dbReference type="InterPro" id="IPR018060">
    <property type="entry name" value="HTH_AraC"/>
</dbReference>
<dbReference type="InterPro" id="IPR050204">
    <property type="entry name" value="AraC_XylS_family_regulators"/>
</dbReference>
<dbReference type="EMBL" id="JAGIOB010000001">
    <property type="protein sequence ID" value="MBP2419119.1"/>
    <property type="molecule type" value="Genomic_DNA"/>
</dbReference>
<keyword evidence="3" id="KW-0804">Transcription</keyword>
<organism evidence="5 6">
    <name type="scientific">Microlunatus capsulatus</name>
    <dbReference type="NCBI Taxonomy" id="99117"/>
    <lineage>
        <taxon>Bacteria</taxon>
        <taxon>Bacillati</taxon>
        <taxon>Actinomycetota</taxon>
        <taxon>Actinomycetes</taxon>
        <taxon>Propionibacteriales</taxon>
        <taxon>Propionibacteriaceae</taxon>
        <taxon>Microlunatus</taxon>
    </lineage>
</organism>
<evidence type="ECO:0000313" key="5">
    <source>
        <dbReference type="EMBL" id="MBP2419119.1"/>
    </source>
</evidence>
<dbReference type="PANTHER" id="PTHR46796:SF6">
    <property type="entry name" value="ARAC SUBFAMILY"/>
    <property type="match status" value="1"/>
</dbReference>
<keyword evidence="6" id="KW-1185">Reference proteome</keyword>
<dbReference type="PANTHER" id="PTHR46796">
    <property type="entry name" value="HTH-TYPE TRANSCRIPTIONAL ACTIVATOR RHAS-RELATED"/>
    <property type="match status" value="1"/>
</dbReference>
<dbReference type="PROSITE" id="PS01124">
    <property type="entry name" value="HTH_ARAC_FAMILY_2"/>
    <property type="match status" value="1"/>
</dbReference>
<dbReference type="SUPFAM" id="SSF46689">
    <property type="entry name" value="Homeodomain-like"/>
    <property type="match status" value="2"/>
</dbReference>
<evidence type="ECO:0000256" key="2">
    <source>
        <dbReference type="ARBA" id="ARBA00023125"/>
    </source>
</evidence>
<dbReference type="InterPro" id="IPR009057">
    <property type="entry name" value="Homeodomain-like_sf"/>
</dbReference>
<dbReference type="RefSeq" id="WP_210059202.1">
    <property type="nucleotide sequence ID" value="NZ_BAAAMH010000035.1"/>
</dbReference>
<sequence length="258" mass="27179">MTVPVPLGGQPQVVSLGLGVHGQRSHRDRFLLPDLWAFHLYRYRAALVLDGVEHALLPGSVSLVPPGTVTVYRYRGVSEHLYVHLRLSGEPVGLPPVAHAGASVPLLTDLLTTAVTTFPLAPAAATASVWAALWQVAGLVRPSVEDPARARIAPVLAAVESSLTGPLPVGELAALAGVSPAHLTRLFRAATGRTVVGYVRHRRGVRAEHLLRRTTLPVATIARSVGVPDLQAFNKLCHDVLGASPRAVRAGDVATVTG</sequence>
<protein>
    <submittedName>
        <fullName evidence="5">AraC-like DNA-binding protein</fullName>
    </submittedName>
</protein>